<comment type="caution">
    <text evidence="1">The sequence shown here is derived from an EMBL/GenBank/DDBJ whole genome shotgun (WGS) entry which is preliminary data.</text>
</comment>
<evidence type="ECO:0000313" key="2">
    <source>
        <dbReference type="Proteomes" id="UP000807159"/>
    </source>
</evidence>
<reference evidence="1" key="1">
    <citation type="journal article" date="2021" name="J. Hered.">
        <title>Genome Assembly of Salicaceae Populus deltoides (Eastern Cottonwood) I-69 Based on Nanopore Sequencing and Hi-C Technologies.</title>
        <authorList>
            <person name="Bai S."/>
            <person name="Wu H."/>
            <person name="Zhang J."/>
            <person name="Pan Z."/>
            <person name="Zhao W."/>
            <person name="Li Z."/>
            <person name="Tong C."/>
        </authorList>
    </citation>
    <scope>NUCLEOTIDE SEQUENCE</scope>
    <source>
        <tissue evidence="1">Leaf</tissue>
    </source>
</reference>
<dbReference type="EMBL" id="JACEGQ020000010">
    <property type="protein sequence ID" value="KAH8496666.1"/>
    <property type="molecule type" value="Genomic_DNA"/>
</dbReference>
<organism evidence="1 2">
    <name type="scientific">Populus deltoides</name>
    <name type="common">Eastern poplar</name>
    <name type="synonym">Eastern cottonwood</name>
    <dbReference type="NCBI Taxonomy" id="3696"/>
    <lineage>
        <taxon>Eukaryota</taxon>
        <taxon>Viridiplantae</taxon>
        <taxon>Streptophyta</taxon>
        <taxon>Embryophyta</taxon>
        <taxon>Tracheophyta</taxon>
        <taxon>Spermatophyta</taxon>
        <taxon>Magnoliopsida</taxon>
        <taxon>eudicotyledons</taxon>
        <taxon>Gunneridae</taxon>
        <taxon>Pentapetalae</taxon>
        <taxon>rosids</taxon>
        <taxon>fabids</taxon>
        <taxon>Malpighiales</taxon>
        <taxon>Salicaceae</taxon>
        <taxon>Saliceae</taxon>
        <taxon>Populus</taxon>
    </lineage>
</organism>
<evidence type="ECO:0000313" key="1">
    <source>
        <dbReference type="EMBL" id="KAH8496666.1"/>
    </source>
</evidence>
<accession>A0A8T2XUZ4</accession>
<dbReference type="AlphaFoldDB" id="A0A8T2XUZ4"/>
<gene>
    <name evidence="1" type="ORF">H0E87_019420</name>
</gene>
<protein>
    <submittedName>
        <fullName evidence="1">Uncharacterized protein</fullName>
    </submittedName>
</protein>
<name>A0A8T2XUZ4_POPDE</name>
<proteinExistence type="predicted"/>
<dbReference type="Proteomes" id="UP000807159">
    <property type="component" value="Chromosome 10"/>
</dbReference>
<keyword evidence="2" id="KW-1185">Reference proteome</keyword>
<sequence>MGSWESVVREVRSLIEAETGPPELSTNLWDQGNLPLVRILINSELKDLQSYNNVCNQVLDASFYGNVISCNFNRRHRCSFSSSIASCCSQHTTGLLLRIWKRYRLKFALPSTETAPAICLPSPPMCVGPDMALVAY</sequence>